<evidence type="ECO:0000313" key="1">
    <source>
        <dbReference type="EMBL" id="KIX14679.1"/>
    </source>
</evidence>
<dbReference type="EMBL" id="AZAC01000010">
    <property type="protein sequence ID" value="KIX14679.1"/>
    <property type="molecule type" value="Genomic_DNA"/>
</dbReference>
<evidence type="ECO:0000313" key="2">
    <source>
        <dbReference type="Proteomes" id="UP000032233"/>
    </source>
</evidence>
<gene>
    <name evidence="1" type="ORF">X474_08515</name>
</gene>
<proteinExistence type="predicted"/>
<dbReference type="PATRIC" id="fig|1429043.3.peg.1803"/>
<reference evidence="1 2" key="1">
    <citation type="submission" date="2013-11" db="EMBL/GenBank/DDBJ databases">
        <title>Metagenomic analysis of a methanogenic consortium involved in long chain n-alkane degradation.</title>
        <authorList>
            <person name="Davidova I.A."/>
            <person name="Callaghan A.V."/>
            <person name="Wawrik B."/>
            <person name="Pruitt S."/>
            <person name="Marks C."/>
            <person name="Duncan K.E."/>
            <person name="Suflita J.M."/>
        </authorList>
    </citation>
    <scope>NUCLEOTIDE SEQUENCE [LARGE SCALE GENOMIC DNA]</scope>
    <source>
        <strain evidence="1 2">SPR</strain>
    </source>
</reference>
<protein>
    <submittedName>
        <fullName evidence="1">Uncharacterized protein</fullName>
    </submittedName>
</protein>
<accession>A0A0D2J937</accession>
<sequence>MIDSITGSGTVQAATYNYAVNRAKSTNPSENVTVGQTDKVSISAEAYAYSRSGEADDIAGKDVPGGNNLLDISDDIMEHMTYMLNNLEKITQEFKADLKHGLKSAGIDMGTEFKLTTGRDGSVRVVGDHPDKEAIEQYFEDNPDMRDRFVDIQVHTEIKEAIEAHTEFAEAYEKDPEAAVAKYFYLFDDKDREPFIMSIGGEDESENQAA</sequence>
<keyword evidence="2" id="KW-1185">Reference proteome</keyword>
<dbReference type="AlphaFoldDB" id="A0A0D2J937"/>
<dbReference type="STRING" id="1429043.X474_08515"/>
<name>A0A0D2J937_9BACT</name>
<organism evidence="1 2">
    <name type="scientific">Dethiosulfatarculus sandiegensis</name>
    <dbReference type="NCBI Taxonomy" id="1429043"/>
    <lineage>
        <taxon>Bacteria</taxon>
        <taxon>Pseudomonadati</taxon>
        <taxon>Thermodesulfobacteriota</taxon>
        <taxon>Desulfarculia</taxon>
        <taxon>Desulfarculales</taxon>
        <taxon>Desulfarculaceae</taxon>
        <taxon>Dethiosulfatarculus</taxon>
    </lineage>
</organism>
<dbReference type="OrthoDB" id="5457609at2"/>
<comment type="caution">
    <text evidence="1">The sequence shown here is derived from an EMBL/GenBank/DDBJ whole genome shotgun (WGS) entry which is preliminary data.</text>
</comment>
<dbReference type="InParanoid" id="A0A0D2J937"/>
<dbReference type="Proteomes" id="UP000032233">
    <property type="component" value="Unassembled WGS sequence"/>
</dbReference>
<dbReference type="RefSeq" id="WP_052514981.1">
    <property type="nucleotide sequence ID" value="NZ_AZAC01000010.1"/>
</dbReference>